<dbReference type="AlphaFoldDB" id="A0A4C1YBC1"/>
<evidence type="ECO:0000313" key="1">
    <source>
        <dbReference type="EMBL" id="GBP73376.1"/>
    </source>
</evidence>
<reference evidence="1 2" key="1">
    <citation type="journal article" date="2019" name="Commun. Biol.">
        <title>The bagworm genome reveals a unique fibroin gene that provides high tensile strength.</title>
        <authorList>
            <person name="Kono N."/>
            <person name="Nakamura H."/>
            <person name="Ohtoshi R."/>
            <person name="Tomita M."/>
            <person name="Numata K."/>
            <person name="Arakawa K."/>
        </authorList>
    </citation>
    <scope>NUCLEOTIDE SEQUENCE [LARGE SCALE GENOMIC DNA]</scope>
</reference>
<accession>A0A4C1YBC1</accession>
<name>A0A4C1YBC1_EUMVA</name>
<keyword evidence="2" id="KW-1185">Reference proteome</keyword>
<dbReference type="Proteomes" id="UP000299102">
    <property type="component" value="Unassembled WGS sequence"/>
</dbReference>
<protein>
    <submittedName>
        <fullName evidence="1">Uncharacterized protein</fullName>
    </submittedName>
</protein>
<comment type="caution">
    <text evidence="1">The sequence shown here is derived from an EMBL/GenBank/DDBJ whole genome shotgun (WGS) entry which is preliminary data.</text>
</comment>
<gene>
    <name evidence="1" type="ORF">EVAR_60610_1</name>
</gene>
<evidence type="ECO:0000313" key="2">
    <source>
        <dbReference type="Proteomes" id="UP000299102"/>
    </source>
</evidence>
<proteinExistence type="predicted"/>
<sequence>MPIKAATFVDFIELNHKSSAPKSSFVHRGVCARAVTRRYANGPLTGREVNQRIQIREHNARTAEGKCRCTQLIISVTCRVSGGRGAGAAANGQAARRRGVIVEMAFVIFHSRPRPAGRCGPARVPSLLLSWKSTAARDTDPHDVRNPDDVDSATRVITAGVIGVRSRMGITDKQSVTAVVKRRRFCASTATGSDFRLLTRSDGDSIIQPALAVGDVFVLDMRTRCVG</sequence>
<organism evidence="1 2">
    <name type="scientific">Eumeta variegata</name>
    <name type="common">Bagworm moth</name>
    <name type="synonym">Eumeta japonica</name>
    <dbReference type="NCBI Taxonomy" id="151549"/>
    <lineage>
        <taxon>Eukaryota</taxon>
        <taxon>Metazoa</taxon>
        <taxon>Ecdysozoa</taxon>
        <taxon>Arthropoda</taxon>
        <taxon>Hexapoda</taxon>
        <taxon>Insecta</taxon>
        <taxon>Pterygota</taxon>
        <taxon>Neoptera</taxon>
        <taxon>Endopterygota</taxon>
        <taxon>Lepidoptera</taxon>
        <taxon>Glossata</taxon>
        <taxon>Ditrysia</taxon>
        <taxon>Tineoidea</taxon>
        <taxon>Psychidae</taxon>
        <taxon>Oiketicinae</taxon>
        <taxon>Eumeta</taxon>
    </lineage>
</organism>
<dbReference type="EMBL" id="BGZK01001171">
    <property type="protein sequence ID" value="GBP73376.1"/>
    <property type="molecule type" value="Genomic_DNA"/>
</dbReference>